<dbReference type="SUPFAM" id="SSF54593">
    <property type="entry name" value="Glyoxalase/Bleomycin resistance protein/Dihydroxybiphenyl dioxygenase"/>
    <property type="match status" value="1"/>
</dbReference>
<accession>A0ABP6GMW4</accession>
<evidence type="ECO:0000259" key="1">
    <source>
        <dbReference type="PROSITE" id="PS51819"/>
    </source>
</evidence>
<proteinExistence type="predicted"/>
<dbReference type="PANTHER" id="PTHR36437">
    <property type="entry name" value="GLYOXALASE/BLEOMYCIN RESISTANCE PROTEIN/DIOXYGENASE"/>
    <property type="match status" value="1"/>
</dbReference>
<dbReference type="InterPro" id="IPR004360">
    <property type="entry name" value="Glyas_Fos-R_dOase_dom"/>
</dbReference>
<evidence type="ECO:0000313" key="2">
    <source>
        <dbReference type="EMBL" id="GAA2724410.1"/>
    </source>
</evidence>
<dbReference type="Gene3D" id="3.10.180.10">
    <property type="entry name" value="2,3-Dihydroxybiphenyl 1,2-Dioxygenase, domain 1"/>
    <property type="match status" value="1"/>
</dbReference>
<dbReference type="InterPro" id="IPR037523">
    <property type="entry name" value="VOC_core"/>
</dbReference>
<dbReference type="EMBL" id="BAAASL010000026">
    <property type="protein sequence ID" value="GAA2724410.1"/>
    <property type="molecule type" value="Genomic_DNA"/>
</dbReference>
<feature type="domain" description="VOC" evidence="1">
    <location>
        <begin position="18"/>
        <end position="150"/>
    </location>
</feature>
<name>A0ABP6GMW4_9ACTN</name>
<evidence type="ECO:0000313" key="3">
    <source>
        <dbReference type="Proteomes" id="UP001500886"/>
    </source>
</evidence>
<sequence length="167" mass="18803">MVMRPDIPEPAEFAMIKGIAITTVWVLDQDRAKEFYTDRLGLEVRTDMTIGGEKGMRWLTVGARSQPDVEITLMVPGPPALDAEAAQAVRELVGKGALGAGVLRTDNVRYDYETLKARGVEFLQPPQERPYGTEAIFRDDSGNWFSLTQRREQLDPDQEWGEYVDPM</sequence>
<comment type="caution">
    <text evidence="2">The sequence shown here is derived from an EMBL/GenBank/DDBJ whole genome shotgun (WGS) entry which is preliminary data.</text>
</comment>
<keyword evidence="3" id="KW-1185">Reference proteome</keyword>
<dbReference type="Proteomes" id="UP001500886">
    <property type="component" value="Unassembled WGS sequence"/>
</dbReference>
<protein>
    <recommendedName>
        <fullName evidence="1">VOC domain-containing protein</fullName>
    </recommendedName>
</protein>
<dbReference type="PANTHER" id="PTHR36437:SF2">
    <property type="entry name" value="GLYOXALASE_BLEOMYCIN RESISTANCE PROTEIN_DIOXYGENASE"/>
    <property type="match status" value="1"/>
</dbReference>
<gene>
    <name evidence="2" type="ORF">GCM10010315_54080</name>
</gene>
<dbReference type="PROSITE" id="PS51819">
    <property type="entry name" value="VOC"/>
    <property type="match status" value="1"/>
</dbReference>
<organism evidence="2 3">
    <name type="scientific">Streptomyces luteosporeus</name>
    <dbReference type="NCBI Taxonomy" id="173856"/>
    <lineage>
        <taxon>Bacteria</taxon>
        <taxon>Bacillati</taxon>
        <taxon>Actinomycetota</taxon>
        <taxon>Actinomycetes</taxon>
        <taxon>Kitasatosporales</taxon>
        <taxon>Streptomycetaceae</taxon>
        <taxon>Streptomyces</taxon>
    </lineage>
</organism>
<dbReference type="Pfam" id="PF00903">
    <property type="entry name" value="Glyoxalase"/>
    <property type="match status" value="1"/>
</dbReference>
<dbReference type="InterPro" id="IPR029068">
    <property type="entry name" value="Glyas_Bleomycin-R_OHBP_Dase"/>
</dbReference>
<reference evidence="3" key="1">
    <citation type="journal article" date="2019" name="Int. J. Syst. Evol. Microbiol.">
        <title>The Global Catalogue of Microorganisms (GCM) 10K type strain sequencing project: providing services to taxonomists for standard genome sequencing and annotation.</title>
        <authorList>
            <consortium name="The Broad Institute Genomics Platform"/>
            <consortium name="The Broad Institute Genome Sequencing Center for Infectious Disease"/>
            <person name="Wu L."/>
            <person name="Ma J."/>
        </authorList>
    </citation>
    <scope>NUCLEOTIDE SEQUENCE [LARGE SCALE GENOMIC DNA]</scope>
    <source>
        <strain evidence="3">JCM 4542</strain>
    </source>
</reference>